<dbReference type="EMBL" id="MCFK01003968">
    <property type="protein sequence ID" value="RKF61698.1"/>
    <property type="molecule type" value="Genomic_DNA"/>
</dbReference>
<evidence type="ECO:0000313" key="2">
    <source>
        <dbReference type="Proteomes" id="UP000286134"/>
    </source>
</evidence>
<comment type="caution">
    <text evidence="1">The sequence shown here is derived from an EMBL/GenBank/DDBJ whole genome shotgun (WGS) entry which is preliminary data.</text>
</comment>
<dbReference type="PANTHER" id="PTHR24030">
    <property type="entry name" value="PROTEIN CMSS1"/>
    <property type="match status" value="1"/>
</dbReference>
<dbReference type="SUPFAM" id="SSF52540">
    <property type="entry name" value="P-loop containing nucleoside triphosphate hydrolases"/>
    <property type="match status" value="1"/>
</dbReference>
<dbReference type="Pfam" id="PF14617">
    <property type="entry name" value="CMS1"/>
    <property type="match status" value="1"/>
</dbReference>
<dbReference type="GO" id="GO:0005634">
    <property type="term" value="C:nucleus"/>
    <property type="evidence" value="ECO:0007669"/>
    <property type="project" value="TreeGrafter"/>
</dbReference>
<protein>
    <submittedName>
        <fullName evidence="1">Protein CMS1</fullName>
    </submittedName>
</protein>
<name>A0A420HW63_9PEZI</name>
<reference evidence="1 2" key="1">
    <citation type="journal article" date="2018" name="BMC Genomics">
        <title>Comparative genome analyses reveal sequence features reflecting distinct modes of host-adaptation between dicot and monocot powdery mildew.</title>
        <authorList>
            <person name="Wu Y."/>
            <person name="Ma X."/>
            <person name="Pan Z."/>
            <person name="Kale S.D."/>
            <person name="Song Y."/>
            <person name="King H."/>
            <person name="Zhang Q."/>
            <person name="Presley C."/>
            <person name="Deng X."/>
            <person name="Wei C.I."/>
            <person name="Xiao S."/>
        </authorList>
    </citation>
    <scope>NUCLEOTIDE SEQUENCE [LARGE SCALE GENOMIC DNA]</scope>
    <source>
        <strain evidence="1">UMSG2</strain>
    </source>
</reference>
<dbReference type="PANTHER" id="PTHR24030:SF0">
    <property type="entry name" value="PROTEIN CMSS1"/>
    <property type="match status" value="1"/>
</dbReference>
<organism evidence="1 2">
    <name type="scientific">Erysiphe neolycopersici</name>
    <dbReference type="NCBI Taxonomy" id="212602"/>
    <lineage>
        <taxon>Eukaryota</taxon>
        <taxon>Fungi</taxon>
        <taxon>Dikarya</taxon>
        <taxon>Ascomycota</taxon>
        <taxon>Pezizomycotina</taxon>
        <taxon>Leotiomycetes</taxon>
        <taxon>Erysiphales</taxon>
        <taxon>Erysiphaceae</taxon>
        <taxon>Erysiphe</taxon>
    </lineage>
</organism>
<dbReference type="InterPro" id="IPR027417">
    <property type="entry name" value="P-loop_NTPase"/>
</dbReference>
<sequence>MSSDDFLQETLVEPTVISTISNEIVKSTGKAKKRSKNQLLGNAAKKPKIKRRNFENEATIDVEAGLNNAFAEMDCQLLADYVAQRTRTFESDLSVIELEDKYISGTSSIIDTLSWQKPRNLENLPSFLEKYSGNDKKLWSASKKNGAPHTIIIACAGLRASEIARSIRKYPKEEAKVAKLFAKHIKLQDAIQFLKTNRTGIAVGTPQRIIDLINDGALRIDHLKRIVIDASHIDQKKRGILEMKETQVPLIKLLGLEELREKYFAETNKINLLFF</sequence>
<dbReference type="AlphaFoldDB" id="A0A420HW63"/>
<dbReference type="OrthoDB" id="1929311at2759"/>
<gene>
    <name evidence="1" type="ORF">OnM2_039062</name>
</gene>
<accession>A0A420HW63</accession>
<dbReference type="STRING" id="212602.A0A420HW63"/>
<evidence type="ECO:0000313" key="1">
    <source>
        <dbReference type="EMBL" id="RKF61698.1"/>
    </source>
</evidence>
<dbReference type="Proteomes" id="UP000286134">
    <property type="component" value="Unassembled WGS sequence"/>
</dbReference>
<keyword evidence="2" id="KW-1185">Reference proteome</keyword>
<dbReference type="InterPro" id="IPR032704">
    <property type="entry name" value="Cms1"/>
</dbReference>
<dbReference type="Gene3D" id="3.40.50.300">
    <property type="entry name" value="P-loop containing nucleotide triphosphate hydrolases"/>
    <property type="match status" value="1"/>
</dbReference>
<dbReference type="GO" id="GO:0030686">
    <property type="term" value="C:90S preribosome"/>
    <property type="evidence" value="ECO:0007669"/>
    <property type="project" value="TreeGrafter"/>
</dbReference>
<proteinExistence type="predicted"/>